<keyword evidence="4" id="KW-0813">Transport</keyword>
<keyword evidence="4" id="KW-0186">Copper</keyword>
<comment type="similarity">
    <text evidence="4">Belongs to the copper transporter (Ctr) (TC 1.A.56) family. SLC31A subfamily.</text>
</comment>
<dbReference type="InterPro" id="IPR007274">
    <property type="entry name" value="Cop_transporter"/>
</dbReference>
<evidence type="ECO:0000256" key="2">
    <source>
        <dbReference type="ARBA" id="ARBA00022989"/>
    </source>
</evidence>
<accession>A0AAV5U874</accession>
<evidence type="ECO:0000313" key="6">
    <source>
        <dbReference type="EMBL" id="GMT02853.1"/>
    </source>
</evidence>
<feature type="transmembrane region" description="Helical" evidence="4">
    <location>
        <begin position="269"/>
        <end position="291"/>
    </location>
</feature>
<keyword evidence="3 4" id="KW-0472">Membrane</keyword>
<evidence type="ECO:0000256" key="1">
    <source>
        <dbReference type="ARBA" id="ARBA00022692"/>
    </source>
</evidence>
<keyword evidence="7" id="KW-1185">Reference proteome</keyword>
<dbReference type="GO" id="GO:0005375">
    <property type="term" value="F:copper ion transmembrane transporter activity"/>
    <property type="evidence" value="ECO:0007669"/>
    <property type="project" value="UniProtKB-UniRule"/>
</dbReference>
<feature type="non-terminal residue" evidence="6">
    <location>
        <position position="1"/>
    </location>
</feature>
<evidence type="ECO:0000256" key="5">
    <source>
        <dbReference type="SAM" id="MobiDB-lite"/>
    </source>
</evidence>
<dbReference type="EMBL" id="BTSX01000006">
    <property type="protein sequence ID" value="GMT02853.1"/>
    <property type="molecule type" value="Genomic_DNA"/>
</dbReference>
<reference evidence="6" key="1">
    <citation type="submission" date="2023-10" db="EMBL/GenBank/DDBJ databases">
        <title>Genome assembly of Pristionchus species.</title>
        <authorList>
            <person name="Yoshida K."/>
            <person name="Sommer R.J."/>
        </authorList>
    </citation>
    <scope>NUCLEOTIDE SEQUENCE</scope>
    <source>
        <strain evidence="6">RS0144</strain>
    </source>
</reference>
<name>A0AAV5U874_9BILA</name>
<feature type="transmembrane region" description="Helical" evidence="4">
    <location>
        <begin position="240"/>
        <end position="263"/>
    </location>
</feature>
<keyword evidence="4" id="KW-0187">Copper transport</keyword>
<dbReference type="GO" id="GO:0016020">
    <property type="term" value="C:membrane"/>
    <property type="evidence" value="ECO:0007669"/>
    <property type="project" value="UniProtKB-SubCell"/>
</dbReference>
<dbReference type="Pfam" id="PF04145">
    <property type="entry name" value="Ctr"/>
    <property type="match status" value="1"/>
</dbReference>
<protein>
    <recommendedName>
        <fullName evidence="4">Copper transport protein</fullName>
    </recommendedName>
</protein>
<dbReference type="PANTHER" id="PTHR12483:SF127">
    <property type="entry name" value="COPPER TRANSPORT PROTEIN"/>
    <property type="match status" value="1"/>
</dbReference>
<evidence type="ECO:0000313" key="7">
    <source>
        <dbReference type="Proteomes" id="UP001432027"/>
    </source>
</evidence>
<sequence length="307" mass="32441">FQARSHSGVLSAEAMADHAGHEHHDHSAAAAAGGHVHVAAHAAATTAATLVANATDAIANLAADVVNSDLAHDVSEFLKQLAPPAVVDHSGHGAHGGAHAGHGDHAGHGGDHAMAGHHMMKMWFHGGVEEVILFDWWRTDSCLSLFISCVIIFVMGALYEGVKWFRVYLQMSSERARMHNTSGCGADSSVAKGNGSGGCGGDHVPLRDVTEETNGFGPTSTPPAARRGIRLASGRDTFSWFRLAEAALYALQLVLAYWLMLIVMTYNTWLTIAVIAGAAFGHWLFAAVNILSPSGDRHDSFTTDACH</sequence>
<feature type="region of interest" description="Disordered" evidence="5">
    <location>
        <begin position="90"/>
        <end position="109"/>
    </location>
</feature>
<dbReference type="Proteomes" id="UP001432027">
    <property type="component" value="Unassembled WGS sequence"/>
</dbReference>
<dbReference type="AlphaFoldDB" id="A0AAV5U874"/>
<comment type="subcellular location">
    <subcellularLocation>
        <location evidence="4">Membrane</location>
        <topology evidence="4">Multi-pass membrane protein</topology>
    </subcellularLocation>
</comment>
<dbReference type="PANTHER" id="PTHR12483">
    <property type="entry name" value="SOLUTE CARRIER FAMILY 31 COPPER TRANSPORTERS"/>
    <property type="match status" value="1"/>
</dbReference>
<evidence type="ECO:0000256" key="4">
    <source>
        <dbReference type="RuleBase" id="RU367022"/>
    </source>
</evidence>
<keyword evidence="2 4" id="KW-1133">Transmembrane helix</keyword>
<keyword evidence="1 4" id="KW-0812">Transmembrane</keyword>
<proteinExistence type="inferred from homology"/>
<comment type="caution">
    <text evidence="6">The sequence shown here is derived from an EMBL/GenBank/DDBJ whole genome shotgun (WGS) entry which is preliminary data.</text>
</comment>
<gene>
    <name evidence="6" type="ORF">PENTCL1PPCAC_25027</name>
</gene>
<feature type="transmembrane region" description="Helical" evidence="4">
    <location>
        <begin position="143"/>
        <end position="162"/>
    </location>
</feature>
<organism evidence="6 7">
    <name type="scientific">Pristionchus entomophagus</name>
    <dbReference type="NCBI Taxonomy" id="358040"/>
    <lineage>
        <taxon>Eukaryota</taxon>
        <taxon>Metazoa</taxon>
        <taxon>Ecdysozoa</taxon>
        <taxon>Nematoda</taxon>
        <taxon>Chromadorea</taxon>
        <taxon>Rhabditida</taxon>
        <taxon>Rhabditina</taxon>
        <taxon>Diplogasteromorpha</taxon>
        <taxon>Diplogasteroidea</taxon>
        <taxon>Neodiplogasteridae</taxon>
        <taxon>Pristionchus</taxon>
    </lineage>
</organism>
<keyword evidence="4" id="KW-0406">Ion transport</keyword>
<evidence type="ECO:0000256" key="3">
    <source>
        <dbReference type="ARBA" id="ARBA00023136"/>
    </source>
</evidence>